<gene>
    <name evidence="1" type="ORF">JZO69_14125</name>
</gene>
<organism evidence="1 2">
    <name type="scientific">Candidatus Enterococcus ikei</name>
    <dbReference type="NCBI Taxonomy" id="2815326"/>
    <lineage>
        <taxon>Bacteria</taxon>
        <taxon>Bacillati</taxon>
        <taxon>Bacillota</taxon>
        <taxon>Bacilli</taxon>
        <taxon>Lactobacillales</taxon>
        <taxon>Enterococcaceae</taxon>
        <taxon>Enterococcus</taxon>
    </lineage>
</organism>
<comment type="caution">
    <text evidence="1">The sequence shown here is derived from an EMBL/GenBank/DDBJ whole genome shotgun (WGS) entry which is preliminary data.</text>
</comment>
<name>A0ABS3H383_9ENTE</name>
<accession>A0ABS3H383</accession>
<dbReference type="RefSeq" id="WP_207113477.1">
    <property type="nucleotide sequence ID" value="NZ_JAFLWD010000037.1"/>
</dbReference>
<protein>
    <submittedName>
        <fullName evidence="1">Type I-C CRISPR-associated protein Cas8c/Csd1</fullName>
    </submittedName>
</protein>
<keyword evidence="2" id="KW-1185">Reference proteome</keyword>
<evidence type="ECO:0000313" key="2">
    <source>
        <dbReference type="Proteomes" id="UP000664632"/>
    </source>
</evidence>
<sequence length="191" mass="22161">MGELNSTKINRVIELQKMLKENKFKANYVAEKSGVTNTTISNLKKDKVNPEKMTDGMLTKLSNFMTSPDNTYNQNTNTRDYYFGQLLAIMELLLANLRSGFGVKQNELESYSKKPVSTFQKMHESIVSGNLETFLDLQDEVMSIVSKFEPIDFTDEPLTPSYLLAYYKKRAELKADKNYYQHIKYFDKRDK</sequence>
<dbReference type="EMBL" id="JAFLWD010000037">
    <property type="protein sequence ID" value="MBO0441500.1"/>
    <property type="molecule type" value="Genomic_DNA"/>
</dbReference>
<evidence type="ECO:0000313" key="1">
    <source>
        <dbReference type="EMBL" id="MBO0441500.1"/>
    </source>
</evidence>
<dbReference type="Proteomes" id="UP000664632">
    <property type="component" value="Unassembled WGS sequence"/>
</dbReference>
<proteinExistence type="predicted"/>
<dbReference type="CDD" id="cd00093">
    <property type="entry name" value="HTH_XRE"/>
    <property type="match status" value="1"/>
</dbReference>
<reference evidence="1 2" key="1">
    <citation type="submission" date="2021-03" db="EMBL/GenBank/DDBJ databases">
        <title>Enterococcal diversity collection.</title>
        <authorList>
            <person name="Gilmore M.S."/>
            <person name="Schwartzman J."/>
            <person name="Van Tyne D."/>
            <person name="Martin M."/>
            <person name="Earl A.M."/>
            <person name="Manson A.L."/>
            <person name="Straub T."/>
            <person name="Salamzade R."/>
            <person name="Saavedra J."/>
            <person name="Lebreton F."/>
            <person name="Prichula J."/>
            <person name="Schaufler K."/>
            <person name="Gaca A."/>
            <person name="Sgardioli B."/>
            <person name="Wagenaar J."/>
            <person name="Strong T."/>
        </authorList>
    </citation>
    <scope>NUCLEOTIDE SEQUENCE [LARGE SCALE GENOMIC DNA]</scope>
    <source>
        <strain evidence="1 2">DIV0869a</strain>
    </source>
</reference>
<dbReference type="InterPro" id="IPR001387">
    <property type="entry name" value="Cro/C1-type_HTH"/>
</dbReference>